<dbReference type="Gene3D" id="3.30.1380.10">
    <property type="match status" value="1"/>
</dbReference>
<organism evidence="4 5">
    <name type="scientific">Arthrobacter echini</name>
    <dbReference type="NCBI Taxonomy" id="1529066"/>
    <lineage>
        <taxon>Bacteria</taxon>
        <taxon>Bacillati</taxon>
        <taxon>Actinomycetota</taxon>
        <taxon>Actinomycetes</taxon>
        <taxon>Micrococcales</taxon>
        <taxon>Micrococcaceae</taxon>
        <taxon>Arthrobacter</taxon>
    </lineage>
</organism>
<keyword evidence="4" id="KW-0645">Protease</keyword>
<keyword evidence="2" id="KW-0732">Signal</keyword>
<keyword evidence="5" id="KW-1185">Reference proteome</keyword>
<dbReference type="Pfam" id="PF02557">
    <property type="entry name" value="VanY"/>
    <property type="match status" value="1"/>
</dbReference>
<keyword evidence="4" id="KW-0378">Hydrolase</keyword>
<evidence type="ECO:0000259" key="3">
    <source>
        <dbReference type="Pfam" id="PF02557"/>
    </source>
</evidence>
<protein>
    <submittedName>
        <fullName evidence="4">D-alanyl-D-alanine carboxypeptidase family protein</fullName>
    </submittedName>
</protein>
<dbReference type="Proteomes" id="UP000305233">
    <property type="component" value="Unassembled WGS sequence"/>
</dbReference>
<dbReference type="EMBL" id="SSWH01000006">
    <property type="protein sequence ID" value="THJ66393.1"/>
    <property type="molecule type" value="Genomic_DNA"/>
</dbReference>
<accession>A0A4S5E4Q7</accession>
<evidence type="ECO:0000313" key="4">
    <source>
        <dbReference type="EMBL" id="THJ66393.1"/>
    </source>
</evidence>
<dbReference type="CDD" id="cd14852">
    <property type="entry name" value="LD-carboxypeptidase"/>
    <property type="match status" value="1"/>
</dbReference>
<dbReference type="PANTHER" id="PTHR34385">
    <property type="entry name" value="D-ALANYL-D-ALANINE CARBOXYPEPTIDASE"/>
    <property type="match status" value="1"/>
</dbReference>
<feature type="domain" description="D-alanyl-D-alanine carboxypeptidase-like core" evidence="3">
    <location>
        <begin position="119"/>
        <end position="246"/>
    </location>
</feature>
<proteinExistence type="predicted"/>
<dbReference type="PROSITE" id="PS51257">
    <property type="entry name" value="PROKAR_LIPOPROTEIN"/>
    <property type="match status" value="1"/>
</dbReference>
<keyword evidence="4" id="KW-0121">Carboxypeptidase</keyword>
<comment type="caution">
    <text evidence="4">The sequence shown here is derived from an EMBL/GenBank/DDBJ whole genome shotgun (WGS) entry which is preliminary data.</text>
</comment>
<evidence type="ECO:0000313" key="5">
    <source>
        <dbReference type="Proteomes" id="UP000305233"/>
    </source>
</evidence>
<name>A0A4S5E4Q7_9MICC</name>
<dbReference type="OrthoDB" id="9792074at2"/>
<feature type="region of interest" description="Disordered" evidence="1">
    <location>
        <begin position="23"/>
        <end position="82"/>
    </location>
</feature>
<dbReference type="InterPro" id="IPR009045">
    <property type="entry name" value="Zn_M74/Hedgehog-like"/>
</dbReference>
<dbReference type="GO" id="GO:0006508">
    <property type="term" value="P:proteolysis"/>
    <property type="evidence" value="ECO:0007669"/>
    <property type="project" value="InterPro"/>
</dbReference>
<dbReference type="GO" id="GO:0004180">
    <property type="term" value="F:carboxypeptidase activity"/>
    <property type="evidence" value="ECO:0007669"/>
    <property type="project" value="UniProtKB-KW"/>
</dbReference>
<evidence type="ECO:0000256" key="1">
    <source>
        <dbReference type="SAM" id="MobiDB-lite"/>
    </source>
</evidence>
<gene>
    <name evidence="4" type="ORF">E8P82_07945</name>
</gene>
<feature type="signal peptide" evidence="2">
    <location>
        <begin position="1"/>
        <end position="24"/>
    </location>
</feature>
<dbReference type="InterPro" id="IPR052179">
    <property type="entry name" value="DD-CPase-like"/>
</dbReference>
<feature type="chain" id="PRO_5039015823" evidence="2">
    <location>
        <begin position="25"/>
        <end position="273"/>
    </location>
</feature>
<sequence>MTVPARPLAAVLLVLALSACSAQAGPAGTGPATAAPTAMDDGAASEEAGPGPDAITAPAAQDSAEATSPAPEPPATAPHSDPAAADVVVNKQRPLQPATFEPADLRPPDVPATSPGVLLGPDTAAAVERMFAAAREDGVGLVIASGYRSYAEQDVTYRHWLDHYGSSADADVVSARPGYSEHQTGLAFDIAQEDGSCTLVACFAGTAAAQWAAEHAAEYGIILRYPLGYHTVTGFFAEPWHFRYVGTDVALGMREAGQLTLEEYFGLPGASSY</sequence>
<dbReference type="InterPro" id="IPR058193">
    <property type="entry name" value="VanY/YodJ_core_dom"/>
</dbReference>
<evidence type="ECO:0000256" key="2">
    <source>
        <dbReference type="SAM" id="SignalP"/>
    </source>
</evidence>
<feature type="compositionally biased region" description="Low complexity" evidence="1">
    <location>
        <begin position="23"/>
        <end position="42"/>
    </location>
</feature>
<dbReference type="InterPro" id="IPR003709">
    <property type="entry name" value="VanY-like_core_dom"/>
</dbReference>
<dbReference type="SUPFAM" id="SSF55166">
    <property type="entry name" value="Hedgehog/DD-peptidase"/>
    <property type="match status" value="1"/>
</dbReference>
<reference evidence="4 5" key="1">
    <citation type="submission" date="2019-04" db="EMBL/GenBank/DDBJ databases">
        <authorList>
            <person name="Liu Q."/>
            <person name="Xin Y.-H."/>
        </authorList>
    </citation>
    <scope>NUCLEOTIDE SEQUENCE [LARGE SCALE GENOMIC DNA]</scope>
    <source>
        <strain evidence="4 5">AM23</strain>
    </source>
</reference>
<dbReference type="PANTHER" id="PTHR34385:SF1">
    <property type="entry name" value="PEPTIDOGLYCAN L-ALANYL-D-GLUTAMATE ENDOPEPTIDASE CWLK"/>
    <property type="match status" value="1"/>
</dbReference>
<dbReference type="AlphaFoldDB" id="A0A4S5E4Q7"/>